<name>A0A9X4AFR7_9BACI</name>
<evidence type="ECO:0000256" key="3">
    <source>
        <dbReference type="SAM" id="MobiDB-lite"/>
    </source>
</evidence>
<evidence type="ECO:0000256" key="2">
    <source>
        <dbReference type="ARBA" id="ARBA00022679"/>
    </source>
</evidence>
<proteinExistence type="predicted"/>
<sequence>MRVISGKYKGHPLKPVPNQLTRPTTDKVKEALFQIIGPYFEQGYCLDLFAGSGGLGIEALSRGMEKAIFVDKHPKAIQTIHMNLGKLGIEEMAEVYRTDALRAIKAAAKRHLQFDLIFLDPPYTKVSYEKVLDLIAEHRLLKDNGTIVCEHDASHVLPEEHYPFVQFKKEWYGSTTAISLFKMGKEV</sequence>
<dbReference type="EC" id="2.1.1.171" evidence="4"/>
<dbReference type="SUPFAM" id="SSF53335">
    <property type="entry name" value="S-adenosyl-L-methionine-dependent methyltransferases"/>
    <property type="match status" value="1"/>
</dbReference>
<dbReference type="InterPro" id="IPR004398">
    <property type="entry name" value="RNA_MeTrfase_RsmD"/>
</dbReference>
<feature type="region of interest" description="Disordered" evidence="3">
    <location>
        <begin position="1"/>
        <end position="21"/>
    </location>
</feature>
<dbReference type="EMBL" id="JAMQKC010000003">
    <property type="protein sequence ID" value="MDC3416500.1"/>
    <property type="molecule type" value="Genomic_DNA"/>
</dbReference>
<dbReference type="Pfam" id="PF03602">
    <property type="entry name" value="Cons_hypoth95"/>
    <property type="match status" value="1"/>
</dbReference>
<dbReference type="NCBIfam" id="TIGR00095">
    <property type="entry name" value="16S rRNA (guanine(966)-N(2))-methyltransferase RsmD"/>
    <property type="match status" value="1"/>
</dbReference>
<dbReference type="Gene3D" id="3.40.50.150">
    <property type="entry name" value="Vaccinia Virus protein VP39"/>
    <property type="match status" value="1"/>
</dbReference>
<comment type="caution">
    <text evidence="4">The sequence shown here is derived from an EMBL/GenBank/DDBJ whole genome shotgun (WGS) entry which is preliminary data.</text>
</comment>
<dbReference type="InterPro" id="IPR002052">
    <property type="entry name" value="DNA_methylase_N6_adenine_CS"/>
</dbReference>
<dbReference type="CDD" id="cd02440">
    <property type="entry name" value="AdoMet_MTases"/>
    <property type="match status" value="1"/>
</dbReference>
<accession>A0A9X4AFR7</accession>
<evidence type="ECO:0000256" key="1">
    <source>
        <dbReference type="ARBA" id="ARBA00022603"/>
    </source>
</evidence>
<reference evidence="4" key="1">
    <citation type="submission" date="2022-06" db="EMBL/GenBank/DDBJ databases">
        <title>Aquibacillus sp. a new bacterium isolated from soil saline samples.</title>
        <authorList>
            <person name="Galisteo C."/>
            <person name="De La Haba R."/>
            <person name="Sanchez-Porro C."/>
            <person name="Ventosa A."/>
        </authorList>
    </citation>
    <scope>NUCLEOTIDE SEQUENCE</scope>
    <source>
        <strain evidence="4">3ASR75-54</strain>
    </source>
</reference>
<dbReference type="PROSITE" id="PS00092">
    <property type="entry name" value="N6_MTASE"/>
    <property type="match status" value="1"/>
</dbReference>
<gene>
    <name evidence="4" type="primary">rsmD</name>
    <name evidence="4" type="ORF">NC799_06175</name>
</gene>
<evidence type="ECO:0000313" key="4">
    <source>
        <dbReference type="EMBL" id="MDC3416500.1"/>
    </source>
</evidence>
<evidence type="ECO:0000313" key="5">
    <source>
        <dbReference type="Proteomes" id="UP001145069"/>
    </source>
</evidence>
<dbReference type="InterPro" id="IPR029063">
    <property type="entry name" value="SAM-dependent_MTases_sf"/>
</dbReference>
<protein>
    <submittedName>
        <fullName evidence="4">16S rRNA (Guanine(966)-N(2))-methyltransferase RsmD</fullName>
        <ecNumber evidence="4">2.1.1.171</ecNumber>
    </submittedName>
</protein>
<dbReference type="PANTHER" id="PTHR43542">
    <property type="entry name" value="METHYLTRANSFERASE"/>
    <property type="match status" value="1"/>
</dbReference>
<dbReference type="AlphaFoldDB" id="A0A9X4AFR7"/>
<dbReference type="Proteomes" id="UP001145069">
    <property type="component" value="Unassembled WGS sequence"/>
</dbReference>
<dbReference type="PIRSF" id="PIRSF004553">
    <property type="entry name" value="CHP00095"/>
    <property type="match status" value="1"/>
</dbReference>
<keyword evidence="2 4" id="KW-0808">Transferase</keyword>
<keyword evidence="1 4" id="KW-0489">Methyltransferase</keyword>
<keyword evidence="5" id="KW-1185">Reference proteome</keyword>
<dbReference type="GO" id="GO:0052913">
    <property type="term" value="F:16S rRNA (guanine(966)-N(2))-methyltransferase activity"/>
    <property type="evidence" value="ECO:0007669"/>
    <property type="project" value="UniProtKB-EC"/>
</dbReference>
<dbReference type="GO" id="GO:0003676">
    <property type="term" value="F:nucleic acid binding"/>
    <property type="evidence" value="ECO:0007669"/>
    <property type="project" value="InterPro"/>
</dbReference>
<dbReference type="PANTHER" id="PTHR43542:SF1">
    <property type="entry name" value="METHYLTRANSFERASE"/>
    <property type="match status" value="1"/>
</dbReference>
<organism evidence="4 5">
    <name type="scientific">Aquibacillus salsiterrae</name>
    <dbReference type="NCBI Taxonomy" id="2950439"/>
    <lineage>
        <taxon>Bacteria</taxon>
        <taxon>Bacillati</taxon>
        <taxon>Bacillota</taxon>
        <taxon>Bacilli</taxon>
        <taxon>Bacillales</taxon>
        <taxon>Bacillaceae</taxon>
        <taxon>Aquibacillus</taxon>
    </lineage>
</organism>